<reference evidence="2" key="1">
    <citation type="submission" date="2015-06" db="EMBL/GenBank/DDBJ databases">
        <title>Complete genome sequence and metabolic analysis of phthalate degradation pathway in Gordonia sp. QH-11.</title>
        <authorList>
            <person name="Jin D."/>
            <person name="Kong X."/>
            <person name="Bai Z."/>
        </authorList>
    </citation>
    <scope>NUCLEOTIDE SEQUENCE [LARGE SCALE GENOMIC DNA]</scope>
    <source>
        <strain evidence="2">QH-11</strain>
    </source>
</reference>
<dbReference type="AlphaFoldDB" id="A0A0N9N9J8"/>
<gene>
    <name evidence="1" type="ORF">ACH46_04435</name>
</gene>
<evidence type="ECO:0000313" key="1">
    <source>
        <dbReference type="EMBL" id="ALG83899.1"/>
    </source>
</evidence>
<dbReference type="EMBL" id="CP011853">
    <property type="protein sequence ID" value="ALG83899.1"/>
    <property type="molecule type" value="Genomic_DNA"/>
</dbReference>
<organism evidence="1 2">
    <name type="scientific">Gordonia phthalatica</name>
    <dbReference type="NCBI Taxonomy" id="1136941"/>
    <lineage>
        <taxon>Bacteria</taxon>
        <taxon>Bacillati</taxon>
        <taxon>Actinomycetota</taxon>
        <taxon>Actinomycetes</taxon>
        <taxon>Mycobacteriales</taxon>
        <taxon>Gordoniaceae</taxon>
        <taxon>Gordonia</taxon>
    </lineage>
</organism>
<sequence>MQGSGFVAITAAIGLGVIGRGFSVQLRIGTVVLQTRVFDVSTTLATWSVSASVADSDSINLYLTDLQPGGDRAINSGYIQIAPA</sequence>
<dbReference type="KEGG" id="goq:ACH46_04435"/>
<name>A0A0N9N9J8_9ACTN</name>
<dbReference type="Proteomes" id="UP000063789">
    <property type="component" value="Chromosome"/>
</dbReference>
<accession>A0A0N9N9J8</accession>
<dbReference type="RefSeq" id="WP_062391861.1">
    <property type="nucleotide sequence ID" value="NZ_CP011853.1"/>
</dbReference>
<proteinExistence type="predicted"/>
<evidence type="ECO:0000313" key="2">
    <source>
        <dbReference type="Proteomes" id="UP000063789"/>
    </source>
</evidence>
<keyword evidence="2" id="KW-1185">Reference proteome</keyword>
<protein>
    <submittedName>
        <fullName evidence="1">Uncharacterized protein</fullName>
    </submittedName>
</protein>
<dbReference type="PATRIC" id="fig|1136941.3.peg.901"/>
<reference evidence="1 2" key="2">
    <citation type="journal article" date="2017" name="Int. J. Syst. Evol. Microbiol.">
        <title>Gordonia phthalatica sp. nov., a di-n-butyl phthalate-degrading bacterium isolated from activated sludge.</title>
        <authorList>
            <person name="Jin D."/>
            <person name="Kong X."/>
            <person name="Jia M."/>
            <person name="Yu X."/>
            <person name="Wang X."/>
            <person name="Zhuang X."/>
            <person name="Deng Y."/>
            <person name="Bai Z."/>
        </authorList>
    </citation>
    <scope>NUCLEOTIDE SEQUENCE [LARGE SCALE GENOMIC DNA]</scope>
    <source>
        <strain evidence="1 2">QH-11</strain>
    </source>
</reference>